<name>A0A929PV29_9SPHI</name>
<dbReference type="CDD" id="cd00038">
    <property type="entry name" value="CAP_ED"/>
    <property type="match status" value="1"/>
</dbReference>
<evidence type="ECO:0000313" key="2">
    <source>
        <dbReference type="EMBL" id="MBE9661383.1"/>
    </source>
</evidence>
<dbReference type="RefSeq" id="WP_194110574.1">
    <property type="nucleotide sequence ID" value="NZ_JADFFL010000002.1"/>
</dbReference>
<protein>
    <submittedName>
        <fullName evidence="2">Crp/Fnr family transcriptional regulator</fullName>
    </submittedName>
</protein>
<evidence type="ECO:0000313" key="3">
    <source>
        <dbReference type="Proteomes" id="UP000622475"/>
    </source>
</evidence>
<dbReference type="InterPro" id="IPR014710">
    <property type="entry name" value="RmlC-like_jellyroll"/>
</dbReference>
<dbReference type="InterPro" id="IPR018490">
    <property type="entry name" value="cNMP-bd_dom_sf"/>
</dbReference>
<keyword evidence="3" id="KW-1185">Reference proteome</keyword>
<dbReference type="AlphaFoldDB" id="A0A929PV29"/>
<dbReference type="Proteomes" id="UP000622475">
    <property type="component" value="Unassembled WGS sequence"/>
</dbReference>
<dbReference type="InterPro" id="IPR000595">
    <property type="entry name" value="cNMP-bd_dom"/>
</dbReference>
<feature type="domain" description="Cyclic nucleotide-binding" evidence="1">
    <location>
        <begin position="12"/>
        <end position="109"/>
    </location>
</feature>
<dbReference type="Pfam" id="PF00027">
    <property type="entry name" value="cNMP_binding"/>
    <property type="match status" value="1"/>
</dbReference>
<dbReference type="SUPFAM" id="SSF51206">
    <property type="entry name" value="cAMP-binding domain-like"/>
    <property type="match status" value="1"/>
</dbReference>
<proteinExistence type="predicted"/>
<gene>
    <name evidence="2" type="ORF">IRJ16_05765</name>
</gene>
<organism evidence="2 3">
    <name type="scientific">Mucilaginibacter myungsuensis</name>
    <dbReference type="NCBI Taxonomy" id="649104"/>
    <lineage>
        <taxon>Bacteria</taxon>
        <taxon>Pseudomonadati</taxon>
        <taxon>Bacteroidota</taxon>
        <taxon>Sphingobacteriia</taxon>
        <taxon>Sphingobacteriales</taxon>
        <taxon>Sphingobacteriaceae</taxon>
        <taxon>Mucilaginibacter</taxon>
    </lineage>
</organism>
<reference evidence="2" key="1">
    <citation type="submission" date="2020-10" db="EMBL/GenBank/DDBJ databases">
        <title>Mucilaginibacter mali sp. nov., isolated from rhizosphere soil of apple orchard.</title>
        <authorList>
            <person name="Lee J.-S."/>
            <person name="Kim H.S."/>
            <person name="Kim J.-S."/>
        </authorList>
    </citation>
    <scope>NUCLEOTIDE SEQUENCE</scope>
    <source>
        <strain evidence="2">KCTC 22746</strain>
    </source>
</reference>
<dbReference type="Gene3D" id="2.60.120.10">
    <property type="entry name" value="Jelly Rolls"/>
    <property type="match status" value="1"/>
</dbReference>
<sequence>MFFELILNNVCKLIQLTEPEKEQFVSYLHPKTMRKKEFLLRQGEVCKYSAFVLSGCLRGYSIDKNGTEHVLSFAPADWWMADMYSLISQQPGVLNIEALEETEMLLLSKINQDKLYADIPKFERFFRILAEKSLVANQQRLIDRLSLTGEERYKIFCDRYPTLINHLPQKQIAAYIGVSPEFLSRARAEMARSR</sequence>
<dbReference type="PROSITE" id="PS50042">
    <property type="entry name" value="CNMP_BINDING_3"/>
    <property type="match status" value="1"/>
</dbReference>
<evidence type="ECO:0000259" key="1">
    <source>
        <dbReference type="PROSITE" id="PS50042"/>
    </source>
</evidence>
<accession>A0A929PV29</accession>
<comment type="caution">
    <text evidence="2">The sequence shown here is derived from an EMBL/GenBank/DDBJ whole genome shotgun (WGS) entry which is preliminary data.</text>
</comment>
<dbReference type="EMBL" id="JADFFL010000002">
    <property type="protein sequence ID" value="MBE9661383.1"/>
    <property type="molecule type" value="Genomic_DNA"/>
</dbReference>